<reference evidence="1 2" key="1">
    <citation type="submission" date="2013-11" db="EMBL/GenBank/DDBJ databases">
        <title>Complete genome sequence of Rhizobium gallicum bv. gallicum R602.</title>
        <authorList>
            <person name="Bustos P."/>
            <person name="Santamaria R.I."/>
            <person name="Lozano L."/>
            <person name="Acosta J.L."/>
            <person name="Ormeno-Orrillo E."/>
            <person name="Rogel M.A."/>
            <person name="Romero D."/>
            <person name="Cevallos M.A."/>
            <person name="Martinez-Romero E."/>
            <person name="Gonzalez V."/>
        </authorList>
    </citation>
    <scope>NUCLEOTIDE SEQUENCE [LARGE SCALE GENOMIC DNA]</scope>
    <source>
        <strain evidence="1 2">R602</strain>
    </source>
</reference>
<dbReference type="RefSeq" id="WP_063855989.1">
    <property type="nucleotide sequence ID" value="NZ_CP006877.1"/>
</dbReference>
<protein>
    <submittedName>
        <fullName evidence="1">RNA ligase family protein</fullName>
    </submittedName>
</protein>
<dbReference type="HOGENOM" id="CLU_094015_1_0_5"/>
<keyword evidence="2" id="KW-1185">Reference proteome</keyword>
<keyword evidence="1" id="KW-0436">Ligase</keyword>
<dbReference type="PANTHER" id="PTHR36039">
    <property type="match status" value="1"/>
</dbReference>
<sequence length="201" mass="22319">MPHAISLKCLNETALPIVELWQEAAAFEPAPSMKALDYPPHVTLAVYEDFAPTDVLSRILGAQSAIAVTFSGIGYFQNEFLVLWARPLSNDRLLQLHAAVHREIDPALCLEHYRPDRWVPHCTIAMKIPGSMFEPAIKWASEIEAQFSVTFDALDIVRFAPIEVLGEVKLTRCPAFPNRFGTAGLGGQSFGPKIIAGHRRR</sequence>
<name>A0A0B4X5M5_9HYPH</name>
<organism evidence="1 2">
    <name type="scientific">Rhizobium gallicum bv. gallicum R602sp</name>
    <dbReference type="NCBI Taxonomy" id="1041138"/>
    <lineage>
        <taxon>Bacteria</taxon>
        <taxon>Pseudomonadati</taxon>
        <taxon>Pseudomonadota</taxon>
        <taxon>Alphaproteobacteria</taxon>
        <taxon>Hyphomicrobiales</taxon>
        <taxon>Rhizobiaceae</taxon>
        <taxon>Rhizobium/Agrobacterium group</taxon>
        <taxon>Rhizobium</taxon>
    </lineage>
</organism>
<dbReference type="InterPro" id="IPR009097">
    <property type="entry name" value="Cyclic_Pdiesterase"/>
</dbReference>
<accession>A0A0B4X5M5</accession>
<dbReference type="SUPFAM" id="SSF55144">
    <property type="entry name" value="LigT-like"/>
    <property type="match status" value="1"/>
</dbReference>
<dbReference type="KEGG" id="rga:RGR602_CH02655"/>
<dbReference type="GO" id="GO:0016874">
    <property type="term" value="F:ligase activity"/>
    <property type="evidence" value="ECO:0007669"/>
    <property type="project" value="UniProtKB-KW"/>
</dbReference>
<proteinExistence type="predicted"/>
<evidence type="ECO:0000313" key="1">
    <source>
        <dbReference type="EMBL" id="AJD41975.1"/>
    </source>
</evidence>
<dbReference type="EMBL" id="CP006877">
    <property type="protein sequence ID" value="AJD41975.1"/>
    <property type="molecule type" value="Genomic_DNA"/>
</dbReference>
<dbReference type="PANTHER" id="PTHR36039:SF2">
    <property type="entry name" value="RNA LIGASE_CYCLIC NUCLEOTIDE PHOSPHODIESTERASE FAMILY PROTEIN"/>
    <property type="match status" value="1"/>
</dbReference>
<dbReference type="Gene3D" id="3.90.1140.10">
    <property type="entry name" value="Cyclic phosphodiesterase"/>
    <property type="match status" value="1"/>
</dbReference>
<dbReference type="AlphaFoldDB" id="A0A0B4X5M5"/>
<dbReference type="Proteomes" id="UP000031368">
    <property type="component" value="Chromosome"/>
</dbReference>
<gene>
    <name evidence="1" type="ORF">RGR602_CH02655</name>
</gene>
<dbReference type="Pfam" id="PF13563">
    <property type="entry name" value="2_5_RNA_ligase2"/>
    <property type="match status" value="1"/>
</dbReference>
<evidence type="ECO:0000313" key="2">
    <source>
        <dbReference type="Proteomes" id="UP000031368"/>
    </source>
</evidence>